<name>A0AAE2DHM8_PSEFL</name>
<evidence type="ECO:0000313" key="2">
    <source>
        <dbReference type="Proteomes" id="UP000031587"/>
    </source>
</evidence>
<dbReference type="Proteomes" id="UP000031587">
    <property type="component" value="Unassembled WGS sequence"/>
</dbReference>
<proteinExistence type="predicted"/>
<comment type="caution">
    <text evidence="1">The sequence shown here is derived from an EMBL/GenBank/DDBJ whole genome shotgun (WGS) entry which is preliminary data.</text>
</comment>
<organism evidence="1 2">
    <name type="scientific">Pseudomonas fluorescens</name>
    <dbReference type="NCBI Taxonomy" id="294"/>
    <lineage>
        <taxon>Bacteria</taxon>
        <taxon>Pseudomonadati</taxon>
        <taxon>Pseudomonadota</taxon>
        <taxon>Gammaproteobacteria</taxon>
        <taxon>Pseudomonadales</taxon>
        <taxon>Pseudomonadaceae</taxon>
        <taxon>Pseudomonas</taxon>
    </lineage>
</organism>
<accession>A0AAE2DHM8</accession>
<dbReference type="EMBL" id="JTGH01000024">
    <property type="protein sequence ID" value="KIF56243.1"/>
    <property type="molecule type" value="Genomic_DNA"/>
</dbReference>
<reference evidence="1 2" key="1">
    <citation type="submission" date="2014-11" db="EMBL/GenBank/DDBJ databases">
        <title>Draft genome sequence of Pseudomonas fluorescens strains SF4c SF39a.</title>
        <authorList>
            <person name="Underwood G.E."/>
            <person name="Ly L.K."/>
            <person name="Bitzer A.S."/>
            <person name="Godino A."/>
            <person name="Bucci V."/>
            <person name="Fischer S."/>
            <person name="Silby M.W."/>
        </authorList>
    </citation>
    <scope>NUCLEOTIDE SEQUENCE [LARGE SCALE GENOMIC DNA]</scope>
    <source>
        <strain evidence="1 2">SF4c</strain>
    </source>
</reference>
<dbReference type="RefSeq" id="WP_039772315.1">
    <property type="nucleotide sequence ID" value="NZ_JTGH01000024.1"/>
</dbReference>
<evidence type="ECO:0000313" key="1">
    <source>
        <dbReference type="EMBL" id="KIF56243.1"/>
    </source>
</evidence>
<protein>
    <submittedName>
        <fullName evidence="1">Uncharacterized protein</fullName>
    </submittedName>
</protein>
<sequence>MAGAPKTNAADIIDRINAIGRDVAEKDELNIFAWNGIVRDLKKLESVPGLGETALLHQAVMWGMKLDRSKVKSLFAESAARFGKTQSWYIIRSNYATLFGDASMVVDLIDFGIGNRGASFVVKAIDVLVSSGFYMAAWGFLLDLRKLDAKSAELIDARYPFLGFASDYISRSGLSDLEVSRRVLLSAKVVVDAGFRLRKFSISAGSYGVSVELSVAADLDRLVDLNFAISDAIASSFESLISEYVTTGVVPWEAGGDYAS</sequence>
<dbReference type="AlphaFoldDB" id="A0AAE2DHM8"/>
<gene>
    <name evidence="1" type="ORF">QS95_25500</name>
</gene>